<feature type="chain" id="PRO_5035891456" evidence="1">
    <location>
        <begin position="29"/>
        <end position="252"/>
    </location>
</feature>
<keyword evidence="1" id="KW-0732">Signal</keyword>
<evidence type="ECO:0000313" key="3">
    <source>
        <dbReference type="EMBL" id="UOR04374.1"/>
    </source>
</evidence>
<dbReference type="RefSeq" id="WP_245091954.1">
    <property type="nucleotide sequence ID" value="NZ_CP095053.1"/>
</dbReference>
<dbReference type="EMBL" id="CP095053">
    <property type="protein sequence ID" value="UOR04374.1"/>
    <property type="molecule type" value="Genomic_DNA"/>
</dbReference>
<dbReference type="InterPro" id="IPR011250">
    <property type="entry name" value="OMP/PagP_B-barrel"/>
</dbReference>
<dbReference type="InterPro" id="IPR045743">
    <property type="entry name" value="DUF6089"/>
</dbReference>
<accession>A0A8T9STN0</accession>
<dbReference type="Gene3D" id="2.40.160.20">
    <property type="match status" value="1"/>
</dbReference>
<sequence>MFKSHLFKTLLTCGIPVGSVFFAATAAAQNTSELGIGVGGAVYRGEVATSYQFRNNRPAITAFYRKDITNPVTLRGGLTYGMLRADDINQKGDNDAPLPLPGYRQAGLKGGLLEASAIVEYNFFDYHNRKDKIHFTPYLFAGIAGFYANTRVSTANASLAPVIDRSGSMLGFAIPAGVGIKYAISPRWNLGAEVGARKTFTDNLDHLSTKNTQLNASSERDLLINRHTQDWYFYNGISLSYTFYKIRCPEGQ</sequence>
<feature type="domain" description="DUF6089" evidence="2">
    <location>
        <begin position="22"/>
        <end position="248"/>
    </location>
</feature>
<reference evidence="3 4" key="1">
    <citation type="submission" date="2022-04" db="EMBL/GenBank/DDBJ databases">
        <title>Hymenobacter sp. isolated from the air.</title>
        <authorList>
            <person name="Won M."/>
            <person name="Lee C.-M."/>
            <person name="Woen H.-Y."/>
            <person name="Kwon S.-W."/>
        </authorList>
    </citation>
    <scope>NUCLEOTIDE SEQUENCE [LARGE SCALE GENOMIC DNA]</scope>
    <source>
        <strain evidence="4">5413 J-13</strain>
    </source>
</reference>
<proteinExistence type="predicted"/>
<dbReference type="KEGG" id="haei:MUN82_15670"/>
<evidence type="ECO:0000313" key="4">
    <source>
        <dbReference type="Proteomes" id="UP000829925"/>
    </source>
</evidence>
<evidence type="ECO:0000259" key="2">
    <source>
        <dbReference type="Pfam" id="PF19573"/>
    </source>
</evidence>
<evidence type="ECO:0000256" key="1">
    <source>
        <dbReference type="SAM" id="SignalP"/>
    </source>
</evidence>
<dbReference type="AlphaFoldDB" id="A0A8T9STN0"/>
<dbReference type="SUPFAM" id="SSF56925">
    <property type="entry name" value="OMPA-like"/>
    <property type="match status" value="1"/>
</dbReference>
<feature type="signal peptide" evidence="1">
    <location>
        <begin position="1"/>
        <end position="28"/>
    </location>
</feature>
<dbReference type="Pfam" id="PF19573">
    <property type="entry name" value="DUF6089"/>
    <property type="match status" value="1"/>
</dbReference>
<organism evidence="3 4">
    <name type="scientific">Hymenobacter aerilatus</name>
    <dbReference type="NCBI Taxonomy" id="2932251"/>
    <lineage>
        <taxon>Bacteria</taxon>
        <taxon>Pseudomonadati</taxon>
        <taxon>Bacteroidota</taxon>
        <taxon>Cytophagia</taxon>
        <taxon>Cytophagales</taxon>
        <taxon>Hymenobacteraceae</taxon>
        <taxon>Hymenobacter</taxon>
    </lineage>
</organism>
<gene>
    <name evidence="3" type="ORF">MUN82_15670</name>
</gene>
<name>A0A8T9STN0_9BACT</name>
<dbReference type="Proteomes" id="UP000829925">
    <property type="component" value="Chromosome"/>
</dbReference>
<keyword evidence="4" id="KW-1185">Reference proteome</keyword>
<protein>
    <submittedName>
        <fullName evidence="3">Porin family protein</fullName>
    </submittedName>
</protein>